<evidence type="ECO:0000313" key="3">
    <source>
        <dbReference type="Proteomes" id="UP000806528"/>
    </source>
</evidence>
<dbReference type="GO" id="GO:0032259">
    <property type="term" value="P:methylation"/>
    <property type="evidence" value="ECO:0007669"/>
    <property type="project" value="UniProtKB-KW"/>
</dbReference>
<dbReference type="PANTHER" id="PTHR43861">
    <property type="entry name" value="TRANS-ACONITATE 2-METHYLTRANSFERASE-RELATED"/>
    <property type="match status" value="1"/>
</dbReference>
<evidence type="ECO:0000313" key="2">
    <source>
        <dbReference type="EMBL" id="MBE2998666.1"/>
    </source>
</evidence>
<comment type="caution">
    <text evidence="2">The sequence shown here is derived from an EMBL/GenBank/DDBJ whole genome shotgun (WGS) entry which is preliminary data.</text>
</comment>
<evidence type="ECO:0000259" key="1">
    <source>
        <dbReference type="Pfam" id="PF13847"/>
    </source>
</evidence>
<protein>
    <submittedName>
        <fullName evidence="2">Class I SAM-dependent methyltransferase</fullName>
    </submittedName>
</protein>
<dbReference type="Gene3D" id="3.40.50.150">
    <property type="entry name" value="Vaccinia Virus protein VP39"/>
    <property type="match status" value="1"/>
</dbReference>
<dbReference type="EMBL" id="JADBGI010000006">
    <property type="protein sequence ID" value="MBE2998666.1"/>
    <property type="molecule type" value="Genomic_DNA"/>
</dbReference>
<dbReference type="RefSeq" id="WP_193121319.1">
    <property type="nucleotide sequence ID" value="NZ_JADBGI010000006.1"/>
</dbReference>
<gene>
    <name evidence="2" type="ORF">IDM40_08110</name>
</gene>
<proteinExistence type="predicted"/>
<dbReference type="Proteomes" id="UP000806528">
    <property type="component" value="Unassembled WGS sequence"/>
</dbReference>
<keyword evidence="2" id="KW-0489">Methyltransferase</keyword>
<name>A0ABR9P4A5_9ACTN</name>
<keyword evidence="2" id="KW-0808">Transferase</keyword>
<dbReference type="Pfam" id="PF13847">
    <property type="entry name" value="Methyltransf_31"/>
    <property type="match status" value="1"/>
</dbReference>
<dbReference type="InterPro" id="IPR029063">
    <property type="entry name" value="SAM-dependent_MTases_sf"/>
</dbReference>
<organism evidence="2 3">
    <name type="scientific">Nocardiopsis coralli</name>
    <dbReference type="NCBI Taxonomy" id="2772213"/>
    <lineage>
        <taxon>Bacteria</taxon>
        <taxon>Bacillati</taxon>
        <taxon>Actinomycetota</taxon>
        <taxon>Actinomycetes</taxon>
        <taxon>Streptosporangiales</taxon>
        <taxon>Nocardiopsidaceae</taxon>
        <taxon>Nocardiopsis</taxon>
    </lineage>
</organism>
<sequence length="286" mass="31098">MSEDTRTPDTTVDGDPVYVMARNSAETQRLIDQAAFREPLTRRLFEDAGIAPGMRVLDLGSGAGDVAFLAAEMVGPTGRVLGVDTDPEVLRTARARAEAAGLDHVDFTVGDLRTVDPGERFDAVIGRFVLMYLADPADGLRRVARHLAPGGTLALMEVNWRPESMMAFPSTPLWEQLWTWMCETVEHAGVEKNMGFKLHHAFTEAGLPRPRSTLQAAIADGDDTDAHLYAAHTLRGLMPLMLQYGVATEEEVGIDSLARRLQAETRAAGSILKITDVVGAYTRLPG</sequence>
<dbReference type="SUPFAM" id="SSF53335">
    <property type="entry name" value="S-adenosyl-L-methionine-dependent methyltransferases"/>
    <property type="match status" value="1"/>
</dbReference>
<accession>A0ABR9P4A5</accession>
<keyword evidence="3" id="KW-1185">Reference proteome</keyword>
<feature type="domain" description="Methyltransferase" evidence="1">
    <location>
        <begin position="52"/>
        <end position="204"/>
    </location>
</feature>
<reference evidence="2 3" key="1">
    <citation type="submission" date="2020-09" db="EMBL/GenBank/DDBJ databases">
        <title>Diversity and distribution of actinomycetes associated with coral in the coast of Hainan.</title>
        <authorList>
            <person name="Li F."/>
        </authorList>
    </citation>
    <scope>NUCLEOTIDE SEQUENCE [LARGE SCALE GENOMIC DNA]</scope>
    <source>
        <strain evidence="2 3">HNM0947</strain>
    </source>
</reference>
<dbReference type="GO" id="GO:0008168">
    <property type="term" value="F:methyltransferase activity"/>
    <property type="evidence" value="ECO:0007669"/>
    <property type="project" value="UniProtKB-KW"/>
</dbReference>
<dbReference type="InterPro" id="IPR025714">
    <property type="entry name" value="Methyltranfer_dom"/>
</dbReference>
<dbReference type="CDD" id="cd02440">
    <property type="entry name" value="AdoMet_MTases"/>
    <property type="match status" value="1"/>
</dbReference>